<dbReference type="InterPro" id="IPR014710">
    <property type="entry name" value="RmlC-like_jellyroll"/>
</dbReference>
<dbReference type="Proteomes" id="UP000553706">
    <property type="component" value="Unassembled WGS sequence"/>
</dbReference>
<sequence>MSASVALRGDNSFAIPKVARVWSLGLAGRPAEAPFSPAPLHFAQDAEIYAEGDEASYVYKVVSGMVRTCKFQNDGRRHIDAFHKPGDMLGFELGAEHALSAEAVTDCMVVPYRRRTLETQAGHDETAAMQLYTYAMQSLERTRQHAQLLGRGSAPQKLSVFLLELAGAQGEEVELAMTRQDIADYLGLTIETVSRTLSHLERDGTIRLAAARRIELSDRAALRALCG</sequence>
<dbReference type="RefSeq" id="WP_221246843.1">
    <property type="nucleotide sequence ID" value="NZ_JACHFJ010000012.1"/>
</dbReference>
<evidence type="ECO:0000256" key="3">
    <source>
        <dbReference type="ARBA" id="ARBA00023163"/>
    </source>
</evidence>
<dbReference type="InterPro" id="IPR012318">
    <property type="entry name" value="HTH_CRP"/>
</dbReference>
<gene>
    <name evidence="5" type="ORF">HNP71_002400</name>
</gene>
<keyword evidence="3" id="KW-0804">Transcription</keyword>
<dbReference type="CDD" id="cd00038">
    <property type="entry name" value="CAP_ED"/>
    <property type="match status" value="1"/>
</dbReference>
<dbReference type="GO" id="GO:0003700">
    <property type="term" value="F:DNA-binding transcription factor activity"/>
    <property type="evidence" value="ECO:0007669"/>
    <property type="project" value="InterPro"/>
</dbReference>
<dbReference type="CDD" id="cd00092">
    <property type="entry name" value="HTH_CRP"/>
    <property type="match status" value="1"/>
</dbReference>
<dbReference type="PANTHER" id="PTHR24567">
    <property type="entry name" value="CRP FAMILY TRANSCRIPTIONAL REGULATORY PROTEIN"/>
    <property type="match status" value="1"/>
</dbReference>
<dbReference type="InterPro" id="IPR000595">
    <property type="entry name" value="cNMP-bd_dom"/>
</dbReference>
<evidence type="ECO:0000256" key="2">
    <source>
        <dbReference type="ARBA" id="ARBA00023125"/>
    </source>
</evidence>
<dbReference type="PROSITE" id="PS51063">
    <property type="entry name" value="HTH_CRP_2"/>
    <property type="match status" value="1"/>
</dbReference>
<protein>
    <submittedName>
        <fullName evidence="5">CRP/FNR family nitrogen fixation transcriptional regulator</fullName>
    </submittedName>
</protein>
<dbReference type="SMART" id="SM00100">
    <property type="entry name" value="cNMP"/>
    <property type="match status" value="1"/>
</dbReference>
<evidence type="ECO:0000313" key="6">
    <source>
        <dbReference type="Proteomes" id="UP000553706"/>
    </source>
</evidence>
<feature type="domain" description="HTH crp-type" evidence="4">
    <location>
        <begin position="152"/>
        <end position="220"/>
    </location>
</feature>
<name>A0A840VS24_9PROT</name>
<evidence type="ECO:0000256" key="1">
    <source>
        <dbReference type="ARBA" id="ARBA00023015"/>
    </source>
</evidence>
<dbReference type="InterPro" id="IPR036390">
    <property type="entry name" value="WH_DNA-bd_sf"/>
</dbReference>
<dbReference type="SMART" id="SM00419">
    <property type="entry name" value="HTH_CRP"/>
    <property type="match status" value="1"/>
</dbReference>
<dbReference type="SUPFAM" id="SSF51206">
    <property type="entry name" value="cAMP-binding domain-like"/>
    <property type="match status" value="1"/>
</dbReference>
<dbReference type="PROSITE" id="PS00042">
    <property type="entry name" value="HTH_CRP_1"/>
    <property type="match status" value="1"/>
</dbReference>
<keyword evidence="6" id="KW-1185">Reference proteome</keyword>
<dbReference type="Pfam" id="PF00027">
    <property type="entry name" value="cNMP_binding"/>
    <property type="match status" value="1"/>
</dbReference>
<dbReference type="GO" id="GO:0003677">
    <property type="term" value="F:DNA binding"/>
    <property type="evidence" value="ECO:0007669"/>
    <property type="project" value="UniProtKB-KW"/>
</dbReference>
<dbReference type="GO" id="GO:0005829">
    <property type="term" value="C:cytosol"/>
    <property type="evidence" value="ECO:0007669"/>
    <property type="project" value="TreeGrafter"/>
</dbReference>
<proteinExistence type="predicted"/>
<keyword evidence="2" id="KW-0238">DNA-binding</keyword>
<keyword evidence="1" id="KW-0805">Transcription regulation</keyword>
<accession>A0A840VS24</accession>
<dbReference type="InterPro" id="IPR050397">
    <property type="entry name" value="Env_Response_Regulators"/>
</dbReference>
<comment type="caution">
    <text evidence="5">The sequence shown here is derived from an EMBL/GenBank/DDBJ whole genome shotgun (WGS) entry which is preliminary data.</text>
</comment>
<dbReference type="SUPFAM" id="SSF46785">
    <property type="entry name" value="Winged helix' DNA-binding domain"/>
    <property type="match status" value="1"/>
</dbReference>
<dbReference type="Gene3D" id="2.60.120.10">
    <property type="entry name" value="Jelly Rolls"/>
    <property type="match status" value="1"/>
</dbReference>
<dbReference type="EMBL" id="JACHFJ010000012">
    <property type="protein sequence ID" value="MBB5374130.1"/>
    <property type="molecule type" value="Genomic_DNA"/>
</dbReference>
<evidence type="ECO:0000259" key="4">
    <source>
        <dbReference type="PROSITE" id="PS51063"/>
    </source>
</evidence>
<evidence type="ECO:0000313" key="5">
    <source>
        <dbReference type="EMBL" id="MBB5374130.1"/>
    </source>
</evidence>
<dbReference type="PRINTS" id="PR00034">
    <property type="entry name" value="HTHCRP"/>
</dbReference>
<dbReference type="InterPro" id="IPR036388">
    <property type="entry name" value="WH-like_DNA-bd_sf"/>
</dbReference>
<dbReference type="PANTHER" id="PTHR24567:SF75">
    <property type="entry name" value="FUMARATE AND NITRATE REDUCTION REGULATORY PROTEIN"/>
    <property type="match status" value="1"/>
</dbReference>
<dbReference type="AlphaFoldDB" id="A0A840VS24"/>
<dbReference type="InterPro" id="IPR018490">
    <property type="entry name" value="cNMP-bd_dom_sf"/>
</dbReference>
<dbReference type="Gene3D" id="1.10.10.10">
    <property type="entry name" value="Winged helix-like DNA-binding domain superfamily/Winged helix DNA-binding domain"/>
    <property type="match status" value="1"/>
</dbReference>
<organism evidence="5 6">
    <name type="scientific">Acidocella aromatica</name>
    <dbReference type="NCBI Taxonomy" id="1303579"/>
    <lineage>
        <taxon>Bacteria</taxon>
        <taxon>Pseudomonadati</taxon>
        <taxon>Pseudomonadota</taxon>
        <taxon>Alphaproteobacteria</taxon>
        <taxon>Acetobacterales</taxon>
        <taxon>Acidocellaceae</taxon>
        <taxon>Acidocella</taxon>
    </lineage>
</organism>
<reference evidence="5 6" key="1">
    <citation type="submission" date="2020-08" db="EMBL/GenBank/DDBJ databases">
        <title>Genomic Encyclopedia of Type Strains, Phase IV (KMG-IV): sequencing the most valuable type-strain genomes for metagenomic binning, comparative biology and taxonomic classification.</title>
        <authorList>
            <person name="Goeker M."/>
        </authorList>
    </citation>
    <scope>NUCLEOTIDE SEQUENCE [LARGE SCALE GENOMIC DNA]</scope>
    <source>
        <strain evidence="5 6">DSM 27026</strain>
    </source>
</reference>
<dbReference type="Pfam" id="PF13545">
    <property type="entry name" value="HTH_Crp_2"/>
    <property type="match status" value="1"/>
</dbReference>
<dbReference type="InterPro" id="IPR018335">
    <property type="entry name" value="Tscrpt_reg_HTH_Crp-type_CS"/>
</dbReference>